<proteinExistence type="predicted"/>
<keyword evidence="4" id="KW-0539">Nucleus</keyword>
<evidence type="ECO:0000256" key="2">
    <source>
        <dbReference type="ARBA" id="ARBA00022723"/>
    </source>
</evidence>
<protein>
    <submittedName>
        <fullName evidence="5">Uncharacterized protein</fullName>
    </submittedName>
</protein>
<evidence type="ECO:0000313" key="5">
    <source>
        <dbReference type="EMBL" id="GCB80376.1"/>
    </source>
</evidence>
<dbReference type="EMBL" id="BFAA01009623">
    <property type="protein sequence ID" value="GCB80376.1"/>
    <property type="molecule type" value="Genomic_DNA"/>
</dbReference>
<dbReference type="PANTHER" id="PTHR23337:SF3">
    <property type="entry name" value="MORC FAMILY CW-TYPE ZINC FINGER 2"/>
    <property type="match status" value="1"/>
</dbReference>
<keyword evidence="2" id="KW-0479">Metal-binding</keyword>
<evidence type="ECO:0000256" key="4">
    <source>
        <dbReference type="ARBA" id="ARBA00023242"/>
    </source>
</evidence>
<comment type="subcellular location">
    <subcellularLocation>
        <location evidence="1">Nucleus</location>
    </subcellularLocation>
</comment>
<dbReference type="OrthoDB" id="10251809at2759"/>
<organism evidence="5 6">
    <name type="scientific">Scyliorhinus torazame</name>
    <name type="common">Cloudy catshark</name>
    <name type="synonym">Catulus torazame</name>
    <dbReference type="NCBI Taxonomy" id="75743"/>
    <lineage>
        <taxon>Eukaryota</taxon>
        <taxon>Metazoa</taxon>
        <taxon>Chordata</taxon>
        <taxon>Craniata</taxon>
        <taxon>Vertebrata</taxon>
        <taxon>Chondrichthyes</taxon>
        <taxon>Elasmobranchii</taxon>
        <taxon>Galeomorphii</taxon>
        <taxon>Galeoidea</taxon>
        <taxon>Carcharhiniformes</taxon>
        <taxon>Scyliorhinidae</taxon>
        <taxon>Scyliorhinus</taxon>
    </lineage>
</organism>
<dbReference type="AlphaFoldDB" id="A0A401Q4R8"/>
<dbReference type="GO" id="GO:0046872">
    <property type="term" value="F:metal ion binding"/>
    <property type="evidence" value="ECO:0007669"/>
    <property type="project" value="UniProtKB-KW"/>
</dbReference>
<evidence type="ECO:0000313" key="6">
    <source>
        <dbReference type="Proteomes" id="UP000288216"/>
    </source>
</evidence>
<dbReference type="STRING" id="75743.A0A401Q4R8"/>
<dbReference type="Proteomes" id="UP000288216">
    <property type="component" value="Unassembled WGS sequence"/>
</dbReference>
<gene>
    <name evidence="5" type="ORF">scyTo_0016178</name>
</gene>
<dbReference type="PANTHER" id="PTHR23337">
    <property type="entry name" value="ZINC FINGER CW-TYPE COILED-COIL DOMAIN PROTEIN 1"/>
    <property type="match status" value="1"/>
</dbReference>
<keyword evidence="6" id="KW-1185">Reference proteome</keyword>
<sequence length="67" mass="7769">MAEKYHELSKAHLACDYLHANSTTHEFLFGALAELVDNARYGNQYHCQEPRHMNTQIFMITGKSLDR</sequence>
<reference evidence="5 6" key="1">
    <citation type="journal article" date="2018" name="Nat. Ecol. Evol.">
        <title>Shark genomes provide insights into elasmobranch evolution and the origin of vertebrates.</title>
        <authorList>
            <person name="Hara Y"/>
            <person name="Yamaguchi K"/>
            <person name="Onimaru K"/>
            <person name="Kadota M"/>
            <person name="Koyanagi M"/>
            <person name="Keeley SD"/>
            <person name="Tatsumi K"/>
            <person name="Tanaka K"/>
            <person name="Motone F"/>
            <person name="Kageyama Y"/>
            <person name="Nozu R"/>
            <person name="Adachi N"/>
            <person name="Nishimura O"/>
            <person name="Nakagawa R"/>
            <person name="Tanegashima C"/>
            <person name="Kiyatake I"/>
            <person name="Matsumoto R"/>
            <person name="Murakumo K"/>
            <person name="Nishida K"/>
            <person name="Terakita A"/>
            <person name="Kuratani S"/>
            <person name="Sato K"/>
            <person name="Hyodo S Kuraku.S."/>
        </authorList>
    </citation>
    <scope>NUCLEOTIDE SEQUENCE [LARGE SCALE GENOMIC DNA]</scope>
</reference>
<comment type="caution">
    <text evidence="5">The sequence shown here is derived from an EMBL/GenBank/DDBJ whole genome shotgun (WGS) entry which is preliminary data.</text>
</comment>
<evidence type="ECO:0000256" key="3">
    <source>
        <dbReference type="ARBA" id="ARBA00023054"/>
    </source>
</evidence>
<keyword evidence="3" id="KW-0175">Coiled coil</keyword>
<dbReference type="GO" id="GO:0005634">
    <property type="term" value="C:nucleus"/>
    <property type="evidence" value="ECO:0007669"/>
    <property type="project" value="UniProtKB-SubCell"/>
</dbReference>
<accession>A0A401Q4R8</accession>
<evidence type="ECO:0000256" key="1">
    <source>
        <dbReference type="ARBA" id="ARBA00004123"/>
    </source>
</evidence>
<name>A0A401Q4R8_SCYTO</name>